<dbReference type="EMBL" id="JAGKHQ010000021">
    <property type="protein sequence ID" value="KAG7475657.1"/>
    <property type="molecule type" value="Genomic_DNA"/>
</dbReference>
<evidence type="ECO:0000313" key="2">
    <source>
        <dbReference type="Proteomes" id="UP000693946"/>
    </source>
</evidence>
<comment type="caution">
    <text evidence="1">The sequence shown here is derived from an EMBL/GenBank/DDBJ whole genome shotgun (WGS) entry which is preliminary data.</text>
</comment>
<evidence type="ECO:0000313" key="1">
    <source>
        <dbReference type="EMBL" id="KAG7475657.1"/>
    </source>
</evidence>
<dbReference type="AlphaFoldDB" id="A0AAV6PSH6"/>
<name>A0AAV6PSH6_SOLSE</name>
<gene>
    <name evidence="1" type="ORF">JOB18_035275</name>
</gene>
<proteinExistence type="predicted"/>
<dbReference type="Proteomes" id="UP000693946">
    <property type="component" value="Linkage Group LG9"/>
</dbReference>
<keyword evidence="2" id="KW-1185">Reference proteome</keyword>
<accession>A0AAV6PSH6</accession>
<organism evidence="1 2">
    <name type="scientific">Solea senegalensis</name>
    <name type="common">Senegalese sole</name>
    <dbReference type="NCBI Taxonomy" id="28829"/>
    <lineage>
        <taxon>Eukaryota</taxon>
        <taxon>Metazoa</taxon>
        <taxon>Chordata</taxon>
        <taxon>Craniata</taxon>
        <taxon>Vertebrata</taxon>
        <taxon>Euteleostomi</taxon>
        <taxon>Actinopterygii</taxon>
        <taxon>Neopterygii</taxon>
        <taxon>Teleostei</taxon>
        <taxon>Neoteleostei</taxon>
        <taxon>Acanthomorphata</taxon>
        <taxon>Carangaria</taxon>
        <taxon>Pleuronectiformes</taxon>
        <taxon>Pleuronectoidei</taxon>
        <taxon>Soleidae</taxon>
        <taxon>Solea</taxon>
    </lineage>
</organism>
<reference evidence="1 2" key="1">
    <citation type="journal article" date="2021" name="Sci. Rep.">
        <title>Chromosome anchoring in Senegalese sole (Solea senegalensis) reveals sex-associated markers and genome rearrangements in flatfish.</title>
        <authorList>
            <person name="Guerrero-Cozar I."/>
            <person name="Gomez-Garrido J."/>
            <person name="Berbel C."/>
            <person name="Martinez-Blanch J.F."/>
            <person name="Alioto T."/>
            <person name="Claros M.G."/>
            <person name="Gagnaire P.A."/>
            <person name="Manchado M."/>
        </authorList>
    </citation>
    <scope>NUCLEOTIDE SEQUENCE [LARGE SCALE GENOMIC DNA]</scope>
    <source>
        <strain evidence="1">Sse05_10M</strain>
    </source>
</reference>
<sequence>MVITSSSVEDKTVPSCRMVQSEPWITSALLRKNKKNTIGTSLVDADVLLHLPSRLKWGGGFVVGFPHLLTGTCKFELGYLISLNASLSYDPLCIFQQVLLLTEEHK</sequence>
<protein>
    <submittedName>
        <fullName evidence="1">Uncharacterized protein</fullName>
    </submittedName>
</protein>